<dbReference type="GO" id="GO:0009408">
    <property type="term" value="P:response to heat"/>
    <property type="evidence" value="ECO:0007669"/>
    <property type="project" value="UniProtKB-ARBA"/>
</dbReference>
<dbReference type="CDD" id="cd06526">
    <property type="entry name" value="metazoan_ACD"/>
    <property type="match status" value="1"/>
</dbReference>
<dbReference type="GO" id="GO:0042026">
    <property type="term" value="P:protein refolding"/>
    <property type="evidence" value="ECO:0007669"/>
    <property type="project" value="TreeGrafter"/>
</dbReference>
<name>A0A9P0CJC9_9CUCU</name>
<dbReference type="PANTHER" id="PTHR45640:SF13">
    <property type="entry name" value="HEAT SHOCK PROTEIN 22-RELATED"/>
    <property type="match status" value="1"/>
</dbReference>
<keyword evidence="8" id="KW-1185">Reference proteome</keyword>
<dbReference type="Pfam" id="PF00011">
    <property type="entry name" value="HSP20"/>
    <property type="match status" value="1"/>
</dbReference>
<evidence type="ECO:0000313" key="8">
    <source>
        <dbReference type="Proteomes" id="UP001153636"/>
    </source>
</evidence>
<dbReference type="InterPro" id="IPR055269">
    <property type="entry name" value="Alpha-crystallin/HSP_16"/>
</dbReference>
<dbReference type="GO" id="GO:0046872">
    <property type="term" value="F:metal ion binding"/>
    <property type="evidence" value="ECO:0007669"/>
    <property type="project" value="UniProtKB-KW"/>
</dbReference>
<evidence type="ECO:0000259" key="6">
    <source>
        <dbReference type="PROSITE" id="PS01031"/>
    </source>
</evidence>
<evidence type="ECO:0000313" key="7">
    <source>
        <dbReference type="EMBL" id="CAH1104472.1"/>
    </source>
</evidence>
<dbReference type="Proteomes" id="UP001153636">
    <property type="component" value="Chromosome 17"/>
</dbReference>
<dbReference type="OrthoDB" id="1431247at2759"/>
<dbReference type="SUPFAM" id="SSF49764">
    <property type="entry name" value="HSP20-like chaperones"/>
    <property type="match status" value="1"/>
</dbReference>
<organism evidence="7 8">
    <name type="scientific">Psylliodes chrysocephalus</name>
    <dbReference type="NCBI Taxonomy" id="3402493"/>
    <lineage>
        <taxon>Eukaryota</taxon>
        <taxon>Metazoa</taxon>
        <taxon>Ecdysozoa</taxon>
        <taxon>Arthropoda</taxon>
        <taxon>Hexapoda</taxon>
        <taxon>Insecta</taxon>
        <taxon>Pterygota</taxon>
        <taxon>Neoptera</taxon>
        <taxon>Endopterygota</taxon>
        <taxon>Coleoptera</taxon>
        <taxon>Polyphaga</taxon>
        <taxon>Cucujiformia</taxon>
        <taxon>Chrysomeloidea</taxon>
        <taxon>Chrysomelidae</taxon>
        <taxon>Galerucinae</taxon>
        <taxon>Alticini</taxon>
        <taxon>Psylliodes</taxon>
    </lineage>
</organism>
<evidence type="ECO:0000256" key="4">
    <source>
        <dbReference type="PROSITE-ProRule" id="PRU00285"/>
    </source>
</evidence>
<reference evidence="7" key="1">
    <citation type="submission" date="2022-01" db="EMBL/GenBank/DDBJ databases">
        <authorList>
            <person name="King R."/>
        </authorList>
    </citation>
    <scope>NUCLEOTIDE SEQUENCE</scope>
</reference>
<keyword evidence="1" id="KW-0346">Stress response</keyword>
<dbReference type="PIRSF" id="PIRSF036514">
    <property type="entry name" value="Sm_HSP_B1"/>
    <property type="match status" value="1"/>
</dbReference>
<feature type="binding site" evidence="3">
    <location>
        <position position="102"/>
    </location>
    <ligand>
        <name>Zn(2+)</name>
        <dbReference type="ChEBI" id="CHEBI:29105"/>
        <label>1</label>
    </ligand>
</feature>
<dbReference type="GO" id="GO:0005634">
    <property type="term" value="C:nucleus"/>
    <property type="evidence" value="ECO:0007669"/>
    <property type="project" value="TreeGrafter"/>
</dbReference>
<feature type="binding site" evidence="3">
    <location>
        <position position="109"/>
    </location>
    <ligand>
        <name>Zn(2+)</name>
        <dbReference type="ChEBI" id="CHEBI:29105"/>
        <label>1</label>
    </ligand>
</feature>
<evidence type="ECO:0000256" key="1">
    <source>
        <dbReference type="ARBA" id="ARBA00023016"/>
    </source>
</evidence>
<protein>
    <recommendedName>
        <fullName evidence="6">SHSP domain-containing protein</fullName>
    </recommendedName>
</protein>
<evidence type="ECO:0000256" key="3">
    <source>
        <dbReference type="PIRSR" id="PIRSR036514-1"/>
    </source>
</evidence>
<dbReference type="PANTHER" id="PTHR45640">
    <property type="entry name" value="HEAT SHOCK PROTEIN HSP-12.2-RELATED"/>
    <property type="match status" value="1"/>
</dbReference>
<dbReference type="InterPro" id="IPR001436">
    <property type="entry name" value="Alpha-crystallin/sHSP_animal"/>
</dbReference>
<dbReference type="PROSITE" id="PS01031">
    <property type="entry name" value="SHSP"/>
    <property type="match status" value="1"/>
</dbReference>
<sequence>MSLIPLLFDDSAYFLRPSRVMDQHFGMMLDPDLLQPINLSRLLLRSPAGYIRNWMSAASKYDSGSTYGKDQFIANLDVQQFKPDEISVKITDENTITIEGKHEEKEDEHGHIFRHFVRKYTLPKNYNISQMQSKLSSDGVLTITAPRIDVEQIECKNIPIIQTGEPVKSIEEKKNDKQK</sequence>
<accession>A0A9P0CJC9</accession>
<dbReference type="InterPro" id="IPR008978">
    <property type="entry name" value="HSP20-like_chaperone"/>
</dbReference>
<proteinExistence type="inferred from homology"/>
<dbReference type="InterPro" id="IPR002068">
    <property type="entry name" value="A-crystallin/Hsp20_dom"/>
</dbReference>
<dbReference type="GO" id="GO:0051082">
    <property type="term" value="F:unfolded protein binding"/>
    <property type="evidence" value="ECO:0007669"/>
    <property type="project" value="TreeGrafter"/>
</dbReference>
<evidence type="ECO:0000256" key="2">
    <source>
        <dbReference type="PIRNR" id="PIRNR036514"/>
    </source>
</evidence>
<feature type="domain" description="SHSP" evidence="6">
    <location>
        <begin position="52"/>
        <end position="163"/>
    </location>
</feature>
<feature type="binding site" evidence="3">
    <location>
        <position position="104"/>
    </location>
    <ligand>
        <name>Zn(2+)</name>
        <dbReference type="ChEBI" id="CHEBI:29105"/>
        <label>1</label>
    </ligand>
</feature>
<dbReference type="GO" id="GO:0005737">
    <property type="term" value="C:cytoplasm"/>
    <property type="evidence" value="ECO:0007669"/>
    <property type="project" value="TreeGrafter"/>
</dbReference>
<comment type="similarity">
    <text evidence="2 4 5">Belongs to the small heat shock protein (HSP20) family.</text>
</comment>
<dbReference type="PRINTS" id="PR00299">
    <property type="entry name" value="ACRYSTALLIN"/>
</dbReference>
<gene>
    <name evidence="7" type="ORF">PSYICH_LOCUS5620</name>
</gene>
<dbReference type="Gene3D" id="2.60.40.790">
    <property type="match status" value="1"/>
</dbReference>
<keyword evidence="3" id="KW-0862">Zinc</keyword>
<keyword evidence="3" id="KW-0479">Metal-binding</keyword>
<dbReference type="AlphaFoldDB" id="A0A9P0CJC9"/>
<evidence type="ECO:0000256" key="5">
    <source>
        <dbReference type="RuleBase" id="RU003616"/>
    </source>
</evidence>
<dbReference type="EMBL" id="OV651829">
    <property type="protein sequence ID" value="CAH1104472.1"/>
    <property type="molecule type" value="Genomic_DNA"/>
</dbReference>